<evidence type="ECO:0000313" key="9">
    <source>
        <dbReference type="Proteomes" id="UP000010504"/>
    </source>
</evidence>
<keyword evidence="3 6" id="KW-0812">Transmembrane</keyword>
<dbReference type="AlphaFoldDB" id="A0A829A8G3"/>
<protein>
    <recommendedName>
        <fullName evidence="7">Type II secretion system protein GspF domain-containing protein</fullName>
    </recommendedName>
</protein>
<comment type="caution">
    <text evidence="8">The sequence shown here is derived from an EMBL/GenBank/DDBJ whole genome shotgun (WGS) entry which is preliminary data.</text>
</comment>
<accession>A0A829A8G3</accession>
<dbReference type="InterPro" id="IPR003004">
    <property type="entry name" value="GspF/PilC"/>
</dbReference>
<sequence>MIQGLEAGIPLADQFQNYRFLSEEFSKIILQGEAKGNLGKELIFYSEWTRKQLFKRLQHWLHFIQPIIFLGVAVLILLVYAAVLLPVYGSIEEVLP</sequence>
<organism evidence="8 9">
    <name type="scientific">Enterococcus faecium EnGen0026</name>
    <dbReference type="NCBI Taxonomy" id="1138917"/>
    <lineage>
        <taxon>Bacteria</taxon>
        <taxon>Bacillati</taxon>
        <taxon>Bacillota</taxon>
        <taxon>Bacilli</taxon>
        <taxon>Lactobacillales</taxon>
        <taxon>Enterococcaceae</taxon>
        <taxon>Enterococcus</taxon>
    </lineage>
</organism>
<reference evidence="8 9" key="1">
    <citation type="submission" date="2012-12" db="EMBL/GenBank/DDBJ databases">
        <title>The Genome Sequence of Enterococcus faecium E2039.</title>
        <authorList>
            <consortium name="The Broad Institute Genome Sequencing Platform"/>
            <consortium name="The Broad Institute Genome Sequencing Center for Infectious Disease"/>
            <person name="Earl A.M."/>
            <person name="Gilmore M.S."/>
            <person name="van Schaik W."/>
            <person name="Lebreton F."/>
            <person name="Willems R.J."/>
            <person name="Walker B."/>
            <person name="Young S.K."/>
            <person name="Zeng Q."/>
            <person name="Gargeya S."/>
            <person name="Fitzgerald M."/>
            <person name="Haas B."/>
            <person name="Abouelleil A."/>
            <person name="Alvarado L."/>
            <person name="Arachchi H.M."/>
            <person name="Berlin A.M."/>
            <person name="Chapman S.B."/>
            <person name="Dewar J."/>
            <person name="Goldberg J."/>
            <person name="Griggs A."/>
            <person name="Gujja S."/>
            <person name="Hansen M."/>
            <person name="Howarth C."/>
            <person name="Imamovic A."/>
            <person name="Larimer J."/>
            <person name="McCowan C."/>
            <person name="Murphy C."/>
            <person name="Neiman D."/>
            <person name="Pearson M."/>
            <person name="Priest M."/>
            <person name="Roberts A."/>
            <person name="Saif S."/>
            <person name="Shea T."/>
            <person name="Sisk P."/>
            <person name="Sykes S."/>
            <person name="Wortman J."/>
            <person name="Nusbaum C."/>
            <person name="Birren B."/>
        </authorList>
    </citation>
    <scope>NUCLEOTIDE SEQUENCE [LARGE SCALE GENOMIC DNA]</scope>
    <source>
        <strain evidence="8 9">E2039</strain>
    </source>
</reference>
<gene>
    <name evidence="8" type="ORF">OKA_04742</name>
</gene>
<evidence type="ECO:0000256" key="5">
    <source>
        <dbReference type="ARBA" id="ARBA00023136"/>
    </source>
</evidence>
<dbReference type="PANTHER" id="PTHR30012">
    <property type="entry name" value="GENERAL SECRETION PATHWAY PROTEIN"/>
    <property type="match status" value="1"/>
</dbReference>
<name>A0A829A8G3_ENTFC</name>
<dbReference type="Proteomes" id="UP000010504">
    <property type="component" value="Unassembled WGS sequence"/>
</dbReference>
<dbReference type="Pfam" id="PF00482">
    <property type="entry name" value="T2SSF"/>
    <property type="match status" value="1"/>
</dbReference>
<feature type="domain" description="Type II secretion system protein GspF" evidence="7">
    <location>
        <begin position="1"/>
        <end position="86"/>
    </location>
</feature>
<evidence type="ECO:0000259" key="7">
    <source>
        <dbReference type="Pfam" id="PF00482"/>
    </source>
</evidence>
<dbReference type="InterPro" id="IPR018076">
    <property type="entry name" value="T2SS_GspF_dom"/>
</dbReference>
<comment type="subcellular location">
    <subcellularLocation>
        <location evidence="1">Cell membrane</location>
        <topology evidence="1">Multi-pass membrane protein</topology>
    </subcellularLocation>
</comment>
<evidence type="ECO:0000256" key="6">
    <source>
        <dbReference type="SAM" id="Phobius"/>
    </source>
</evidence>
<dbReference type="GO" id="GO:0005886">
    <property type="term" value="C:plasma membrane"/>
    <property type="evidence" value="ECO:0007669"/>
    <property type="project" value="UniProtKB-SubCell"/>
</dbReference>
<evidence type="ECO:0000313" key="8">
    <source>
        <dbReference type="EMBL" id="ELB39200.1"/>
    </source>
</evidence>
<feature type="transmembrane region" description="Helical" evidence="6">
    <location>
        <begin position="60"/>
        <end position="88"/>
    </location>
</feature>
<evidence type="ECO:0000256" key="1">
    <source>
        <dbReference type="ARBA" id="ARBA00004651"/>
    </source>
</evidence>
<evidence type="ECO:0000256" key="2">
    <source>
        <dbReference type="ARBA" id="ARBA00022475"/>
    </source>
</evidence>
<proteinExistence type="predicted"/>
<keyword evidence="4 6" id="KW-1133">Transmembrane helix</keyword>
<dbReference type="PANTHER" id="PTHR30012:SF0">
    <property type="entry name" value="TYPE II SECRETION SYSTEM PROTEIN F-RELATED"/>
    <property type="match status" value="1"/>
</dbReference>
<keyword evidence="5 6" id="KW-0472">Membrane</keyword>
<dbReference type="EMBL" id="AHXS01000018">
    <property type="protein sequence ID" value="ELB39200.1"/>
    <property type="molecule type" value="Genomic_DNA"/>
</dbReference>
<keyword evidence="2" id="KW-1003">Cell membrane</keyword>
<evidence type="ECO:0000256" key="3">
    <source>
        <dbReference type="ARBA" id="ARBA00022692"/>
    </source>
</evidence>
<evidence type="ECO:0000256" key="4">
    <source>
        <dbReference type="ARBA" id="ARBA00022989"/>
    </source>
</evidence>